<dbReference type="AlphaFoldDB" id="A0A6S7HIG0"/>
<dbReference type="Proteomes" id="UP001152795">
    <property type="component" value="Unassembled WGS sequence"/>
</dbReference>
<feature type="non-terminal residue" evidence="1">
    <location>
        <position position="135"/>
    </location>
</feature>
<comment type="caution">
    <text evidence="1">The sequence shown here is derived from an EMBL/GenBank/DDBJ whole genome shotgun (WGS) entry which is preliminary data.</text>
</comment>
<organism evidence="1 2">
    <name type="scientific">Paramuricea clavata</name>
    <name type="common">Red gorgonian</name>
    <name type="synonym">Violescent sea-whip</name>
    <dbReference type="NCBI Taxonomy" id="317549"/>
    <lineage>
        <taxon>Eukaryota</taxon>
        <taxon>Metazoa</taxon>
        <taxon>Cnidaria</taxon>
        <taxon>Anthozoa</taxon>
        <taxon>Octocorallia</taxon>
        <taxon>Malacalcyonacea</taxon>
        <taxon>Plexauridae</taxon>
        <taxon>Paramuricea</taxon>
    </lineage>
</organism>
<dbReference type="EMBL" id="CACRXK020002620">
    <property type="protein sequence ID" value="CAB3995211.1"/>
    <property type="molecule type" value="Genomic_DNA"/>
</dbReference>
<protein>
    <submittedName>
        <fullName evidence="1">Uncharacterized protein</fullName>
    </submittedName>
</protein>
<reference evidence="1" key="1">
    <citation type="submission" date="2020-04" db="EMBL/GenBank/DDBJ databases">
        <authorList>
            <person name="Alioto T."/>
            <person name="Alioto T."/>
            <person name="Gomez Garrido J."/>
        </authorList>
    </citation>
    <scope>NUCLEOTIDE SEQUENCE</scope>
    <source>
        <strain evidence="1">A484AB</strain>
    </source>
</reference>
<name>A0A6S7HIG0_PARCT</name>
<sequence>QQNADGPVLSSFVNCSQINPFDWDLVEMTRYKEEKCFIYDGKRIKWVDSFEILKIFIKCVICQSGKWLSSGGKYKNSKFTSSNTDLILTWNSDLGMLSFKGKVGDSLENLLIKMSTAKESTQTNTSGCSTLEELQ</sequence>
<proteinExistence type="predicted"/>
<gene>
    <name evidence="1" type="ORF">PACLA_8A016278</name>
</gene>
<keyword evidence="2" id="KW-1185">Reference proteome</keyword>
<feature type="non-terminal residue" evidence="1">
    <location>
        <position position="1"/>
    </location>
</feature>
<evidence type="ECO:0000313" key="1">
    <source>
        <dbReference type="EMBL" id="CAB3995211.1"/>
    </source>
</evidence>
<accession>A0A6S7HIG0</accession>
<evidence type="ECO:0000313" key="2">
    <source>
        <dbReference type="Proteomes" id="UP001152795"/>
    </source>
</evidence>